<feature type="region of interest" description="Disordered" evidence="2">
    <location>
        <begin position="473"/>
        <end position="560"/>
    </location>
</feature>
<dbReference type="Gene3D" id="2.40.70.10">
    <property type="entry name" value="Acid Proteases"/>
    <property type="match status" value="2"/>
</dbReference>
<dbReference type="InterPro" id="IPR033121">
    <property type="entry name" value="PEPTIDASE_A1"/>
</dbReference>
<keyword evidence="3" id="KW-1133">Transmembrane helix</keyword>
<dbReference type="Pfam" id="PF00026">
    <property type="entry name" value="Asp"/>
    <property type="match status" value="1"/>
</dbReference>
<organism evidence="6 7">
    <name type="scientific">Trametes pubescens</name>
    <name type="common">White-rot fungus</name>
    <dbReference type="NCBI Taxonomy" id="154538"/>
    <lineage>
        <taxon>Eukaryota</taxon>
        <taxon>Fungi</taxon>
        <taxon>Dikarya</taxon>
        <taxon>Basidiomycota</taxon>
        <taxon>Agaricomycotina</taxon>
        <taxon>Agaricomycetes</taxon>
        <taxon>Polyporales</taxon>
        <taxon>Polyporaceae</taxon>
        <taxon>Trametes</taxon>
    </lineage>
</organism>
<evidence type="ECO:0000313" key="7">
    <source>
        <dbReference type="Proteomes" id="UP000184267"/>
    </source>
</evidence>
<comment type="caution">
    <text evidence="6">The sequence shown here is derived from an EMBL/GenBank/DDBJ whole genome shotgun (WGS) entry which is preliminary data.</text>
</comment>
<dbReference type="GO" id="GO:0004190">
    <property type="term" value="F:aspartic-type endopeptidase activity"/>
    <property type="evidence" value="ECO:0007669"/>
    <property type="project" value="InterPro"/>
</dbReference>
<dbReference type="OrthoDB" id="2563011at2759"/>
<evidence type="ECO:0000256" key="1">
    <source>
        <dbReference type="ARBA" id="ARBA00007447"/>
    </source>
</evidence>
<feature type="signal peptide" evidence="4">
    <location>
        <begin position="1"/>
        <end position="19"/>
    </location>
</feature>
<reference evidence="6 7" key="1">
    <citation type="submission" date="2016-10" db="EMBL/GenBank/DDBJ databases">
        <title>Genome sequence of the basidiomycete white-rot fungus Trametes pubescens.</title>
        <authorList>
            <person name="Makela M.R."/>
            <person name="Granchi Z."/>
            <person name="Peng M."/>
            <person name="De Vries R.P."/>
            <person name="Grigoriev I."/>
            <person name="Riley R."/>
            <person name="Hilden K."/>
        </authorList>
    </citation>
    <scope>NUCLEOTIDE SEQUENCE [LARGE SCALE GENOMIC DNA]</scope>
    <source>
        <strain evidence="6 7">FBCC735</strain>
    </source>
</reference>
<dbReference type="AlphaFoldDB" id="A0A1M2W3W6"/>
<dbReference type="SUPFAM" id="SSF50630">
    <property type="entry name" value="Acid proteases"/>
    <property type="match status" value="1"/>
</dbReference>
<name>A0A1M2W3W6_TRAPU</name>
<evidence type="ECO:0000313" key="6">
    <source>
        <dbReference type="EMBL" id="OJT14541.1"/>
    </source>
</evidence>
<dbReference type="InterPro" id="IPR001461">
    <property type="entry name" value="Aspartic_peptidase_A1"/>
</dbReference>
<accession>A0A1M2W3W6</accession>
<dbReference type="PANTHER" id="PTHR47966">
    <property type="entry name" value="BETA-SITE APP-CLEAVING ENZYME, ISOFORM A-RELATED"/>
    <property type="match status" value="1"/>
</dbReference>
<feature type="compositionally biased region" description="Basic and acidic residues" evidence="2">
    <location>
        <begin position="524"/>
        <end position="536"/>
    </location>
</feature>
<protein>
    <recommendedName>
        <fullName evidence="5">Peptidase A1 domain-containing protein</fullName>
    </recommendedName>
</protein>
<evidence type="ECO:0000256" key="2">
    <source>
        <dbReference type="SAM" id="MobiDB-lite"/>
    </source>
</evidence>
<dbReference type="PROSITE" id="PS51767">
    <property type="entry name" value="PEPTIDASE_A1"/>
    <property type="match status" value="1"/>
</dbReference>
<evidence type="ECO:0000256" key="4">
    <source>
        <dbReference type="SAM" id="SignalP"/>
    </source>
</evidence>
<dbReference type="PANTHER" id="PTHR47966:SF51">
    <property type="entry name" value="BETA-SITE APP-CLEAVING ENZYME, ISOFORM A-RELATED"/>
    <property type="match status" value="1"/>
</dbReference>
<dbReference type="Proteomes" id="UP000184267">
    <property type="component" value="Unassembled WGS sequence"/>
</dbReference>
<keyword evidence="3" id="KW-0472">Membrane</keyword>
<keyword evidence="3" id="KW-0812">Transmembrane</keyword>
<dbReference type="EMBL" id="MNAD01000279">
    <property type="protein sequence ID" value="OJT14541.1"/>
    <property type="molecule type" value="Genomic_DNA"/>
</dbReference>
<feature type="transmembrane region" description="Helical" evidence="3">
    <location>
        <begin position="412"/>
        <end position="437"/>
    </location>
</feature>
<comment type="similarity">
    <text evidence="1">Belongs to the peptidase A1 family.</text>
</comment>
<keyword evidence="7" id="KW-1185">Reference proteome</keyword>
<feature type="chain" id="PRO_5012838150" description="Peptidase A1 domain-containing protein" evidence="4">
    <location>
        <begin position="20"/>
        <end position="560"/>
    </location>
</feature>
<proteinExistence type="inferred from homology"/>
<feature type="compositionally biased region" description="Low complexity" evidence="2">
    <location>
        <begin position="539"/>
        <end position="560"/>
    </location>
</feature>
<evidence type="ECO:0000256" key="3">
    <source>
        <dbReference type="SAM" id="Phobius"/>
    </source>
</evidence>
<feature type="compositionally biased region" description="Low complexity" evidence="2">
    <location>
        <begin position="485"/>
        <end position="506"/>
    </location>
</feature>
<dbReference type="OMA" id="SVIKEDC"/>
<feature type="domain" description="Peptidase A1" evidence="5">
    <location>
        <begin position="41"/>
        <end position="401"/>
    </location>
</feature>
<dbReference type="STRING" id="154538.A0A1M2W3W6"/>
<sequence>MLSSKIPLLLSLCASAVLGAFVPPERLNIPLLLSPGGRPMMGMGMSSGNVQNFNFTFTTSLGYTAVASKQCTECSDTPLYDIGLSSTAKSLNGQSAMSLGAGSFNGSLMKEDCTIYISNGSTWAYPNQTVVLMDMQTQGSPFDQSISGLLGLGTLRKPTTAAGFSAGFDDGLYGQYYIRNPEASNFTFGLDLKPSPVIPGNGSSLKINPSQSSLADTNVGTVHWLQPDQSAYQADQVQWSVAQNTVTSGYLANNTQPDLTVSLDGWTAKIGSNSVSVQDGILVNVDPFYPGIYMPMQQAQLIHDAISGSQQTQLSTIPGQTNSWIVPCNTQISFTVLVNGQGFTVDQSILVVDQGDGQCLSLIEGFTDSSVTQYILGQNFMQQIYVIFNIPKDGQSIVGFAPRAASTKSRDIGAIVGGTVGGVAGVVALGLLAFFLIRRRQDNTFFARAAELEEEHKVASTVEPYTLGAEPHTPSFPGYLPGSPPAGAHHPLLGAAGVHDAHAGAAPPTYEEASESGLASPRGYARDSKMTYRRDTMMSTSAGSPPGSPSQTGFSGSSAV</sequence>
<evidence type="ECO:0000259" key="5">
    <source>
        <dbReference type="PROSITE" id="PS51767"/>
    </source>
</evidence>
<dbReference type="InterPro" id="IPR021109">
    <property type="entry name" value="Peptidase_aspartic_dom_sf"/>
</dbReference>
<keyword evidence="4" id="KW-0732">Signal</keyword>
<gene>
    <name evidence="6" type="ORF">TRAPUB_8911</name>
</gene>
<dbReference type="GO" id="GO:0006508">
    <property type="term" value="P:proteolysis"/>
    <property type="evidence" value="ECO:0007669"/>
    <property type="project" value="InterPro"/>
</dbReference>